<dbReference type="EMBL" id="BAAAOB010000001">
    <property type="protein sequence ID" value="GAA1784512.1"/>
    <property type="molecule type" value="Genomic_DNA"/>
</dbReference>
<dbReference type="InterPro" id="IPR000415">
    <property type="entry name" value="Nitroreductase-like"/>
</dbReference>
<name>A0ABN2LDG8_9MICO</name>
<evidence type="ECO:0008006" key="3">
    <source>
        <dbReference type="Google" id="ProtNLM"/>
    </source>
</evidence>
<comment type="caution">
    <text evidence="1">The sequence shown here is derived from an EMBL/GenBank/DDBJ whole genome shotgun (WGS) entry which is preliminary data.</text>
</comment>
<keyword evidence="2" id="KW-1185">Reference proteome</keyword>
<organism evidence="1 2">
    <name type="scientific">Leucobacter iarius</name>
    <dbReference type="NCBI Taxonomy" id="333963"/>
    <lineage>
        <taxon>Bacteria</taxon>
        <taxon>Bacillati</taxon>
        <taxon>Actinomycetota</taxon>
        <taxon>Actinomycetes</taxon>
        <taxon>Micrococcales</taxon>
        <taxon>Microbacteriaceae</taxon>
        <taxon>Leucobacter</taxon>
    </lineage>
</organism>
<reference evidence="1 2" key="1">
    <citation type="journal article" date="2019" name="Int. J. Syst. Evol. Microbiol.">
        <title>The Global Catalogue of Microorganisms (GCM) 10K type strain sequencing project: providing services to taxonomists for standard genome sequencing and annotation.</title>
        <authorList>
            <consortium name="The Broad Institute Genomics Platform"/>
            <consortium name="The Broad Institute Genome Sequencing Center for Infectious Disease"/>
            <person name="Wu L."/>
            <person name="Ma J."/>
        </authorList>
    </citation>
    <scope>NUCLEOTIDE SEQUENCE [LARGE SCALE GENOMIC DNA]</scope>
    <source>
        <strain evidence="1 2">JCM 14736</strain>
    </source>
</reference>
<protein>
    <recommendedName>
        <fullName evidence="3">Nitroreductase family protein</fullName>
    </recommendedName>
</protein>
<dbReference type="RefSeq" id="WP_344030469.1">
    <property type="nucleotide sequence ID" value="NZ_BAAAOB010000001.1"/>
</dbReference>
<gene>
    <name evidence="1" type="ORF">GCM10009768_11730</name>
</gene>
<evidence type="ECO:0000313" key="2">
    <source>
        <dbReference type="Proteomes" id="UP001500851"/>
    </source>
</evidence>
<proteinExistence type="predicted"/>
<dbReference type="Gene3D" id="3.40.109.10">
    <property type="entry name" value="NADH Oxidase"/>
    <property type="match status" value="1"/>
</dbReference>
<sequence>MSDSTLNPWPAILEDARNYPSPHNSQPIKVRPHAAVDGGSGAVLRATVSYDLDLGLPAESFGIPFGHVCAGVFLESLAVVAAAHGYDVRETLDHAEMDFDSSDRQHRIAEVELVPRDPDDPGETERDAEARAALDRFRTRRTSRRPYDRRAVPTEVRAEAARICTDAGYEFRSTDDAALVRRIVHVNQATLFDDLENDAVYGEIMHWLRFSKGEAAAKADGLSAEAMLMPGPILRYAMAHRGLWRAPVIGALIRSVYLRTMRGVHQLGWIEGPFGGPADYIEAGRTFMRVWLELHRHGVVLHPFGTVITNPRSHALFAEAVQADEAGERLAWMLFRFGYSETPPLAHRRPAAAMTLEGAPA</sequence>
<evidence type="ECO:0000313" key="1">
    <source>
        <dbReference type="EMBL" id="GAA1784512.1"/>
    </source>
</evidence>
<dbReference type="Proteomes" id="UP001500851">
    <property type="component" value="Unassembled WGS sequence"/>
</dbReference>
<accession>A0ABN2LDG8</accession>